<evidence type="ECO:0000256" key="3">
    <source>
        <dbReference type="ARBA" id="ARBA00023163"/>
    </source>
</evidence>
<dbReference type="InterPro" id="IPR036390">
    <property type="entry name" value="WH_DNA-bd_sf"/>
</dbReference>
<dbReference type="Pfam" id="PF08220">
    <property type="entry name" value="HTH_DeoR"/>
    <property type="match status" value="1"/>
</dbReference>
<dbReference type="PROSITE" id="PS51000">
    <property type="entry name" value="HTH_DEOR_2"/>
    <property type="match status" value="1"/>
</dbReference>
<dbReference type="Proteomes" id="UP001257948">
    <property type="component" value="Unassembled WGS sequence"/>
</dbReference>
<keyword evidence="2" id="KW-0238">DNA-binding</keyword>
<evidence type="ECO:0000313" key="6">
    <source>
        <dbReference type="Proteomes" id="UP001257948"/>
    </source>
</evidence>
<accession>A0ABU3LQH3</accession>
<dbReference type="InterPro" id="IPR028082">
    <property type="entry name" value="Peripla_BP_I"/>
</dbReference>
<keyword evidence="6" id="KW-1185">Reference proteome</keyword>
<protein>
    <submittedName>
        <fullName evidence="5">Substrate-binding domain-containing protein</fullName>
    </submittedName>
</protein>
<comment type="caution">
    <text evidence="5">The sequence shown here is derived from an EMBL/GenBank/DDBJ whole genome shotgun (WGS) entry which is preliminary data.</text>
</comment>
<proteinExistence type="predicted"/>
<sequence length="346" mass="36966">MSAGTWQGRFPARSNREAQDLAVSSVTVRRDVEALDERGMLARVHGGAVLREARAATGAQPWRPPGGQVPRTFGMIVPDATYYYPEVIKGAREAAGRHGVRLVLGISRYVEAEERAQAEQLLADGVDGLLLTPSGSGGDAPWYAELAVPVVLVERRRGDNTATEHVVTDHAYGARLAVRHLLGLGRKHLGLVLREDSPHADAVREGYEAALAVAGLTAPESALFVAPAPADAVSRDYDRNIEAYLDQVAAGDLDAALVHNDHDALLLLNKLRARGISVPGDLAVVAYDDDLAPLADIPLTAVAPPKRAVGASAVDLLLQRVSDPDRPPHRLSILPELHIRSSTARD</sequence>
<evidence type="ECO:0000256" key="1">
    <source>
        <dbReference type="ARBA" id="ARBA00023015"/>
    </source>
</evidence>
<dbReference type="Pfam" id="PF13377">
    <property type="entry name" value="Peripla_BP_3"/>
    <property type="match status" value="1"/>
</dbReference>
<dbReference type="RefSeq" id="WP_314200474.1">
    <property type="nucleotide sequence ID" value="NZ_JAVTLL010000007.1"/>
</dbReference>
<name>A0ABU3LQH3_9ACTN</name>
<dbReference type="SUPFAM" id="SSF46785">
    <property type="entry name" value="Winged helix' DNA-binding domain"/>
    <property type="match status" value="1"/>
</dbReference>
<evidence type="ECO:0000313" key="5">
    <source>
        <dbReference type="EMBL" id="MDT7841465.1"/>
    </source>
</evidence>
<dbReference type="SUPFAM" id="SSF53822">
    <property type="entry name" value="Periplasmic binding protein-like I"/>
    <property type="match status" value="1"/>
</dbReference>
<dbReference type="PANTHER" id="PTHR30146">
    <property type="entry name" value="LACI-RELATED TRANSCRIPTIONAL REPRESSOR"/>
    <property type="match status" value="1"/>
</dbReference>
<dbReference type="InterPro" id="IPR001034">
    <property type="entry name" value="DeoR_HTH"/>
</dbReference>
<keyword evidence="3" id="KW-0804">Transcription</keyword>
<gene>
    <name evidence="5" type="ORF">RQC66_12030</name>
</gene>
<dbReference type="Gene3D" id="3.40.50.2300">
    <property type="match status" value="2"/>
</dbReference>
<dbReference type="InterPro" id="IPR046335">
    <property type="entry name" value="LacI/GalR-like_sensor"/>
</dbReference>
<reference evidence="6" key="1">
    <citation type="submission" date="2023-07" db="EMBL/GenBank/DDBJ databases">
        <title>Draft genome sequence of the endophytic actinobacterium Streptomyces justiciae WPN32, a potential antibiotic producer.</title>
        <authorList>
            <person name="Yasawong M."/>
            <person name="Pana W."/>
            <person name="Ganta P."/>
            <person name="Santapan N."/>
            <person name="Songngamsuk T."/>
            <person name="Phatcharaharikarn M."/>
            <person name="Kerdtoob S."/>
            <person name="Nantapong N."/>
        </authorList>
    </citation>
    <scope>NUCLEOTIDE SEQUENCE [LARGE SCALE GENOMIC DNA]</scope>
    <source>
        <strain evidence="6">WPN32</strain>
    </source>
</reference>
<dbReference type="PANTHER" id="PTHR30146:SF155">
    <property type="entry name" value="ALANINE RACEMASE"/>
    <property type="match status" value="1"/>
</dbReference>
<dbReference type="PRINTS" id="PR00037">
    <property type="entry name" value="HTHLACR"/>
</dbReference>
<organism evidence="5 6">
    <name type="scientific">Streptomyces justiciae</name>
    <dbReference type="NCBI Taxonomy" id="2780140"/>
    <lineage>
        <taxon>Bacteria</taxon>
        <taxon>Bacillati</taxon>
        <taxon>Actinomycetota</taxon>
        <taxon>Actinomycetes</taxon>
        <taxon>Kitasatosporales</taxon>
        <taxon>Streptomycetaceae</taxon>
        <taxon>Streptomyces</taxon>
    </lineage>
</organism>
<dbReference type="EMBL" id="JAVTLL010000007">
    <property type="protein sequence ID" value="MDT7841465.1"/>
    <property type="molecule type" value="Genomic_DNA"/>
</dbReference>
<evidence type="ECO:0000259" key="4">
    <source>
        <dbReference type="PROSITE" id="PS51000"/>
    </source>
</evidence>
<evidence type="ECO:0000256" key="2">
    <source>
        <dbReference type="ARBA" id="ARBA00023125"/>
    </source>
</evidence>
<feature type="domain" description="HTH deoR-type" evidence="4">
    <location>
        <begin position="1"/>
        <end position="50"/>
    </location>
</feature>
<keyword evidence="1" id="KW-0805">Transcription regulation</keyword>